<feature type="domain" description="HTH araC/xylS-type" evidence="4">
    <location>
        <begin position="236"/>
        <end position="334"/>
    </location>
</feature>
<evidence type="ECO:0000256" key="1">
    <source>
        <dbReference type="ARBA" id="ARBA00023015"/>
    </source>
</evidence>
<dbReference type="Pfam" id="PF12625">
    <property type="entry name" value="Arabinose_bd"/>
    <property type="match status" value="1"/>
</dbReference>
<dbReference type="PROSITE" id="PS01124">
    <property type="entry name" value="HTH_ARAC_FAMILY_2"/>
    <property type="match status" value="1"/>
</dbReference>
<proteinExistence type="predicted"/>
<dbReference type="KEGG" id="palr:HGI30_22405"/>
<dbReference type="EMBL" id="CP051428">
    <property type="protein sequence ID" value="QJC54003.1"/>
    <property type="molecule type" value="Genomic_DNA"/>
</dbReference>
<evidence type="ECO:0000259" key="4">
    <source>
        <dbReference type="PROSITE" id="PS01124"/>
    </source>
</evidence>
<dbReference type="Proteomes" id="UP000502136">
    <property type="component" value="Chromosome"/>
</dbReference>
<dbReference type="AlphaFoldDB" id="A0A6H2H2S8"/>
<keyword evidence="3" id="KW-0804">Transcription</keyword>
<sequence>MRENGMTVTLLAASVRGMAARGLDTGRFCREAGLDPELLKRGDARIAHGEMARLMDEAARFAGDPLFGLHQGAEMELADLGVAGYVVQHCATAGEAVQAMNKYHEMICSGYELKAAPAENGLAELRFRLNDPALEASRHCTEDMVASLCRSLLRLVGRPVELAGVSFRHAPAAEPERYRDVFGLVPAFGAAEDAIRLPAEVLDWPVMARDERLRQEFQALADRMLESLEKGQATTRELTRYLLERTGAAPPSLAAAARALGMSARSLQAKLQREGATFAGVAAEMRRKLALRYLAKQELSVAEVAYLLHFSEPSAFHGAFKRWTGMTPGQYRHGLAAEARQAGG</sequence>
<keyword evidence="1" id="KW-0805">Transcription regulation</keyword>
<keyword evidence="2" id="KW-0238">DNA-binding</keyword>
<evidence type="ECO:0000313" key="5">
    <source>
        <dbReference type="EMBL" id="QJC54003.1"/>
    </source>
</evidence>
<evidence type="ECO:0000256" key="3">
    <source>
        <dbReference type="ARBA" id="ARBA00023163"/>
    </source>
</evidence>
<protein>
    <submittedName>
        <fullName evidence="5">AraC family transcriptional regulator</fullName>
    </submittedName>
</protein>
<keyword evidence="6" id="KW-1185">Reference proteome</keyword>
<evidence type="ECO:0000313" key="6">
    <source>
        <dbReference type="Proteomes" id="UP000502136"/>
    </source>
</evidence>
<gene>
    <name evidence="5" type="ORF">HGI30_22405</name>
</gene>
<dbReference type="SMART" id="SM00342">
    <property type="entry name" value="HTH_ARAC"/>
    <property type="match status" value="1"/>
</dbReference>
<reference evidence="5 6" key="1">
    <citation type="submission" date="2020-04" db="EMBL/GenBank/DDBJ databases">
        <title>Novel Paenibacillus strain UniB2 isolated from commercial digestive syrup.</title>
        <authorList>
            <person name="Thorat V."/>
            <person name="Kirdat K."/>
            <person name="Tiwarekar B."/>
            <person name="Yadav A."/>
        </authorList>
    </citation>
    <scope>NUCLEOTIDE SEQUENCE [LARGE SCALE GENOMIC DNA]</scope>
    <source>
        <strain evidence="5 6">UniB2</strain>
    </source>
</reference>
<dbReference type="InterPro" id="IPR009057">
    <property type="entry name" value="Homeodomain-like_sf"/>
</dbReference>
<dbReference type="GO" id="GO:0000976">
    <property type="term" value="F:transcription cis-regulatory region binding"/>
    <property type="evidence" value="ECO:0007669"/>
    <property type="project" value="TreeGrafter"/>
</dbReference>
<dbReference type="PANTHER" id="PTHR47894">
    <property type="entry name" value="HTH-TYPE TRANSCRIPTIONAL REGULATOR GADX"/>
    <property type="match status" value="1"/>
</dbReference>
<dbReference type="PANTHER" id="PTHR47894:SF1">
    <property type="entry name" value="HTH-TYPE TRANSCRIPTIONAL REGULATOR VQSM"/>
    <property type="match status" value="1"/>
</dbReference>
<dbReference type="GO" id="GO:0005829">
    <property type="term" value="C:cytosol"/>
    <property type="evidence" value="ECO:0007669"/>
    <property type="project" value="TreeGrafter"/>
</dbReference>
<dbReference type="SUPFAM" id="SSF46689">
    <property type="entry name" value="Homeodomain-like"/>
    <property type="match status" value="1"/>
</dbReference>
<dbReference type="RefSeq" id="WP_168909531.1">
    <property type="nucleotide sequence ID" value="NZ_CP051428.1"/>
</dbReference>
<dbReference type="GO" id="GO:0003700">
    <property type="term" value="F:DNA-binding transcription factor activity"/>
    <property type="evidence" value="ECO:0007669"/>
    <property type="project" value="InterPro"/>
</dbReference>
<organism evidence="5 6">
    <name type="scientific">Paenibacillus albicereus</name>
    <dbReference type="NCBI Taxonomy" id="2726185"/>
    <lineage>
        <taxon>Bacteria</taxon>
        <taxon>Bacillati</taxon>
        <taxon>Bacillota</taxon>
        <taxon>Bacilli</taxon>
        <taxon>Bacillales</taxon>
        <taxon>Paenibacillaceae</taxon>
        <taxon>Paenibacillus</taxon>
    </lineage>
</organism>
<accession>A0A6H2H2S8</accession>
<dbReference type="InterPro" id="IPR032687">
    <property type="entry name" value="AraC-type_N"/>
</dbReference>
<dbReference type="InterPro" id="IPR018060">
    <property type="entry name" value="HTH_AraC"/>
</dbReference>
<name>A0A6H2H2S8_9BACL</name>
<evidence type="ECO:0000256" key="2">
    <source>
        <dbReference type="ARBA" id="ARBA00023125"/>
    </source>
</evidence>
<dbReference type="Gene3D" id="1.10.10.60">
    <property type="entry name" value="Homeodomain-like"/>
    <property type="match status" value="1"/>
</dbReference>
<dbReference type="Pfam" id="PF12833">
    <property type="entry name" value="HTH_18"/>
    <property type="match status" value="1"/>
</dbReference>